<evidence type="ECO:0000313" key="3">
    <source>
        <dbReference type="EMBL" id="KAJ8432590.1"/>
    </source>
</evidence>
<gene>
    <name evidence="3" type="ORF">Cgig2_008675</name>
</gene>
<name>A0A9Q1JWX5_9CARY</name>
<reference evidence="3" key="1">
    <citation type="submission" date="2022-04" db="EMBL/GenBank/DDBJ databases">
        <title>Carnegiea gigantea Genome sequencing and assembly v2.</title>
        <authorList>
            <person name="Copetti D."/>
            <person name="Sanderson M.J."/>
            <person name="Burquez A."/>
            <person name="Wojciechowski M.F."/>
        </authorList>
    </citation>
    <scope>NUCLEOTIDE SEQUENCE</scope>
    <source>
        <strain evidence="3">SGP5-SGP5p</strain>
        <tissue evidence="3">Aerial part</tissue>
    </source>
</reference>
<proteinExistence type="predicted"/>
<organism evidence="3 4">
    <name type="scientific">Carnegiea gigantea</name>
    <dbReference type="NCBI Taxonomy" id="171969"/>
    <lineage>
        <taxon>Eukaryota</taxon>
        <taxon>Viridiplantae</taxon>
        <taxon>Streptophyta</taxon>
        <taxon>Embryophyta</taxon>
        <taxon>Tracheophyta</taxon>
        <taxon>Spermatophyta</taxon>
        <taxon>Magnoliopsida</taxon>
        <taxon>eudicotyledons</taxon>
        <taxon>Gunneridae</taxon>
        <taxon>Pentapetalae</taxon>
        <taxon>Caryophyllales</taxon>
        <taxon>Cactineae</taxon>
        <taxon>Cactaceae</taxon>
        <taxon>Cactoideae</taxon>
        <taxon>Echinocereeae</taxon>
        <taxon>Carnegiea</taxon>
    </lineage>
</organism>
<dbReference type="Proteomes" id="UP001153076">
    <property type="component" value="Unassembled WGS sequence"/>
</dbReference>
<keyword evidence="4" id="KW-1185">Reference proteome</keyword>
<feature type="transmembrane region" description="Helical" evidence="2">
    <location>
        <begin position="114"/>
        <end position="135"/>
    </location>
</feature>
<accession>A0A9Q1JWX5</accession>
<keyword evidence="2" id="KW-0812">Transmembrane</keyword>
<comment type="caution">
    <text evidence="3">The sequence shown here is derived from an EMBL/GenBank/DDBJ whole genome shotgun (WGS) entry which is preliminary data.</text>
</comment>
<evidence type="ECO:0000313" key="4">
    <source>
        <dbReference type="Proteomes" id="UP001153076"/>
    </source>
</evidence>
<evidence type="ECO:0000256" key="2">
    <source>
        <dbReference type="SAM" id="Phobius"/>
    </source>
</evidence>
<keyword evidence="2" id="KW-1133">Transmembrane helix</keyword>
<protein>
    <submittedName>
        <fullName evidence="3">Uncharacterized protein</fullName>
    </submittedName>
</protein>
<sequence length="220" mass="23827">MGSFSSMLISCFSMSNPSSSKIACENVKNVEADEAKSKKSSSCSSESKRSSPPIPVSYFPVGPRLSLLYAQIIGLFADDKLGQTAMVSSLQHATLTRSAPGHCSCTCRAFDSQIYGFSVIMYLLMICTLTITPYISLLRHTSDSGHTLSSVQISYLTMALAGGSSTGWSFTLSLPSQYRGLLVLALHYGFNYGKPDLTILALIEALRPLVHDDYFESETS</sequence>
<feature type="region of interest" description="Disordered" evidence="1">
    <location>
        <begin position="32"/>
        <end position="52"/>
    </location>
</feature>
<dbReference type="AlphaFoldDB" id="A0A9Q1JWX5"/>
<keyword evidence="2" id="KW-0472">Membrane</keyword>
<evidence type="ECO:0000256" key="1">
    <source>
        <dbReference type="SAM" id="MobiDB-lite"/>
    </source>
</evidence>
<dbReference type="EMBL" id="JAKOGI010000597">
    <property type="protein sequence ID" value="KAJ8432590.1"/>
    <property type="molecule type" value="Genomic_DNA"/>
</dbReference>